<keyword evidence="2" id="KW-1185">Reference proteome</keyword>
<protein>
    <recommendedName>
        <fullName evidence="3">Antibiotic biosynthesis monooxygenase</fullName>
    </recommendedName>
</protein>
<gene>
    <name evidence="1" type="ORF">IW245_006333</name>
</gene>
<accession>A0A8J7GJ10</accession>
<name>A0A8J7GJ10_9ACTN</name>
<proteinExistence type="predicted"/>
<evidence type="ECO:0000313" key="1">
    <source>
        <dbReference type="EMBL" id="MBG6140139.1"/>
    </source>
</evidence>
<dbReference type="AlphaFoldDB" id="A0A8J7GJ10"/>
<sequence>MMVRMWEVRAQPDGFEELLAWICEYAVPNVEHHPSHLDSEVFSSTDDRIVWLSRWRGLPAPLPSPPARLVARPPHSWDFTPVEF</sequence>
<reference evidence="1" key="1">
    <citation type="submission" date="2020-11" db="EMBL/GenBank/DDBJ databases">
        <title>Sequencing the genomes of 1000 actinobacteria strains.</title>
        <authorList>
            <person name="Klenk H.-P."/>
        </authorList>
    </citation>
    <scope>NUCLEOTIDE SEQUENCE</scope>
    <source>
        <strain evidence="1">DSM 45356</strain>
    </source>
</reference>
<evidence type="ECO:0008006" key="3">
    <source>
        <dbReference type="Google" id="ProtNLM"/>
    </source>
</evidence>
<dbReference type="EMBL" id="JADOUF010000001">
    <property type="protein sequence ID" value="MBG6140139.1"/>
    <property type="molecule type" value="Genomic_DNA"/>
</dbReference>
<evidence type="ECO:0000313" key="2">
    <source>
        <dbReference type="Proteomes" id="UP000622552"/>
    </source>
</evidence>
<comment type="caution">
    <text evidence="1">The sequence shown here is derived from an EMBL/GenBank/DDBJ whole genome shotgun (WGS) entry which is preliminary data.</text>
</comment>
<organism evidence="1 2">
    <name type="scientific">Longispora fulva</name>
    <dbReference type="NCBI Taxonomy" id="619741"/>
    <lineage>
        <taxon>Bacteria</taxon>
        <taxon>Bacillati</taxon>
        <taxon>Actinomycetota</taxon>
        <taxon>Actinomycetes</taxon>
        <taxon>Micromonosporales</taxon>
        <taxon>Micromonosporaceae</taxon>
        <taxon>Longispora</taxon>
    </lineage>
</organism>
<dbReference type="RefSeq" id="WP_197006714.1">
    <property type="nucleotide sequence ID" value="NZ_BONS01000006.1"/>
</dbReference>
<dbReference type="Proteomes" id="UP000622552">
    <property type="component" value="Unassembled WGS sequence"/>
</dbReference>